<evidence type="ECO:0000313" key="7">
    <source>
        <dbReference type="Proteomes" id="UP000664288"/>
    </source>
</evidence>
<keyword evidence="4" id="KW-0472">Membrane</keyword>
<dbReference type="CDD" id="cd01949">
    <property type="entry name" value="GGDEF"/>
    <property type="match status" value="1"/>
</dbReference>
<feature type="domain" description="GGDEF" evidence="5">
    <location>
        <begin position="124"/>
        <end position="256"/>
    </location>
</feature>
<dbReference type="InterPro" id="IPR050469">
    <property type="entry name" value="Diguanylate_Cyclase"/>
</dbReference>
<protein>
    <recommendedName>
        <fullName evidence="1">diguanylate cyclase</fullName>
        <ecNumber evidence="1">2.7.7.65</ecNumber>
    </recommendedName>
</protein>
<dbReference type="Gene3D" id="3.30.70.270">
    <property type="match status" value="1"/>
</dbReference>
<evidence type="ECO:0000256" key="1">
    <source>
        <dbReference type="ARBA" id="ARBA00012528"/>
    </source>
</evidence>
<dbReference type="PROSITE" id="PS50887">
    <property type="entry name" value="GGDEF"/>
    <property type="match status" value="1"/>
</dbReference>
<dbReference type="InterPro" id="IPR029787">
    <property type="entry name" value="Nucleotide_cyclase"/>
</dbReference>
<dbReference type="SMART" id="SM00267">
    <property type="entry name" value="GGDEF"/>
    <property type="match status" value="1"/>
</dbReference>
<proteinExistence type="predicted"/>
<keyword evidence="4" id="KW-1133">Transmembrane helix</keyword>
<evidence type="ECO:0000313" key="6">
    <source>
        <dbReference type="EMBL" id="MBO0905148.1"/>
    </source>
</evidence>
<organism evidence="6 7">
    <name type="scientific">Jiella sonneratiae</name>
    <dbReference type="NCBI Taxonomy" id="2816856"/>
    <lineage>
        <taxon>Bacteria</taxon>
        <taxon>Pseudomonadati</taxon>
        <taxon>Pseudomonadota</taxon>
        <taxon>Alphaproteobacteria</taxon>
        <taxon>Hyphomicrobiales</taxon>
        <taxon>Aurantimonadaceae</taxon>
        <taxon>Jiella</taxon>
    </lineage>
</organism>
<comment type="catalytic activity">
    <reaction evidence="2">
        <text>2 GTP = 3',3'-c-di-GMP + 2 diphosphate</text>
        <dbReference type="Rhea" id="RHEA:24898"/>
        <dbReference type="ChEBI" id="CHEBI:33019"/>
        <dbReference type="ChEBI" id="CHEBI:37565"/>
        <dbReference type="ChEBI" id="CHEBI:58805"/>
        <dbReference type="EC" id="2.7.7.65"/>
    </reaction>
</comment>
<name>A0ABS3J645_9HYPH</name>
<keyword evidence="4" id="KW-0812">Transmembrane</keyword>
<keyword evidence="7" id="KW-1185">Reference proteome</keyword>
<dbReference type="RefSeq" id="WP_207351792.1">
    <property type="nucleotide sequence ID" value="NZ_JAFMPY010000018.1"/>
</dbReference>
<dbReference type="SUPFAM" id="SSF55073">
    <property type="entry name" value="Nucleotide cyclase"/>
    <property type="match status" value="1"/>
</dbReference>
<accession>A0ABS3J645</accession>
<dbReference type="Pfam" id="PF00990">
    <property type="entry name" value="GGDEF"/>
    <property type="match status" value="1"/>
</dbReference>
<dbReference type="PANTHER" id="PTHR45138:SF9">
    <property type="entry name" value="DIGUANYLATE CYCLASE DGCM-RELATED"/>
    <property type="match status" value="1"/>
</dbReference>
<dbReference type="NCBIfam" id="TIGR00254">
    <property type="entry name" value="GGDEF"/>
    <property type="match status" value="1"/>
</dbReference>
<reference evidence="6 7" key="1">
    <citation type="submission" date="2021-03" db="EMBL/GenBank/DDBJ databases">
        <title>Whole genome sequence of Jiella sp. MQZ13P-4.</title>
        <authorList>
            <person name="Tuo L."/>
        </authorList>
    </citation>
    <scope>NUCLEOTIDE SEQUENCE [LARGE SCALE GENOMIC DNA]</scope>
    <source>
        <strain evidence="6 7">MQZ13P-4</strain>
    </source>
</reference>
<gene>
    <name evidence="6" type="ORF">J1C47_16000</name>
</gene>
<feature type="region of interest" description="Disordered" evidence="3">
    <location>
        <begin position="264"/>
        <end position="286"/>
    </location>
</feature>
<dbReference type="InterPro" id="IPR043128">
    <property type="entry name" value="Rev_trsase/Diguanyl_cyclase"/>
</dbReference>
<dbReference type="EC" id="2.7.7.65" evidence="1"/>
<dbReference type="EMBL" id="JAFMPY010000018">
    <property type="protein sequence ID" value="MBO0905148.1"/>
    <property type="molecule type" value="Genomic_DNA"/>
</dbReference>
<evidence type="ECO:0000256" key="3">
    <source>
        <dbReference type="SAM" id="MobiDB-lite"/>
    </source>
</evidence>
<sequence>MPASVNIRGPDMQPPTERTKIICGEFLLLVIVVTLAATACGLWFFRSYGEGVMVPALGFTVAVALASALPYLAYLALRVSSLYADNDGLMRAATTDRLTGVLNRQGFERRFRSHLRMLLGDTDKGLMVLIVDADHFKRINDRLGHPVGDIALKKIAGTLAKLTRDSDAVGRLGGEEFVISLPCGNSEQGEKVAERLRKAINRHYVGSGTNGTQLSVSIGGVFLRSPQPFERIYEAADANLYKSKQTGRNRTTITSIAAHGRGRLRGLDGAGAGQDMPAAMPAPGGR</sequence>
<comment type="caution">
    <text evidence="6">The sequence shown here is derived from an EMBL/GenBank/DDBJ whole genome shotgun (WGS) entry which is preliminary data.</text>
</comment>
<feature type="transmembrane region" description="Helical" evidence="4">
    <location>
        <begin position="21"/>
        <end position="45"/>
    </location>
</feature>
<feature type="transmembrane region" description="Helical" evidence="4">
    <location>
        <begin position="57"/>
        <end position="77"/>
    </location>
</feature>
<evidence type="ECO:0000259" key="5">
    <source>
        <dbReference type="PROSITE" id="PS50887"/>
    </source>
</evidence>
<dbReference type="InterPro" id="IPR000160">
    <property type="entry name" value="GGDEF_dom"/>
</dbReference>
<evidence type="ECO:0000256" key="4">
    <source>
        <dbReference type="SAM" id="Phobius"/>
    </source>
</evidence>
<evidence type="ECO:0000256" key="2">
    <source>
        <dbReference type="ARBA" id="ARBA00034247"/>
    </source>
</evidence>
<dbReference type="Proteomes" id="UP000664288">
    <property type="component" value="Unassembled WGS sequence"/>
</dbReference>
<dbReference type="PANTHER" id="PTHR45138">
    <property type="entry name" value="REGULATORY COMPONENTS OF SENSORY TRANSDUCTION SYSTEM"/>
    <property type="match status" value="1"/>
</dbReference>